<protein>
    <recommendedName>
        <fullName evidence="3">Lipoprotein</fullName>
    </recommendedName>
</protein>
<dbReference type="AlphaFoldDB" id="A0A4U1BZU9"/>
<dbReference type="RefSeq" id="WP_136878006.1">
    <property type="nucleotide sequence ID" value="NZ_SWBO01000010.1"/>
</dbReference>
<organism evidence="1 2">
    <name type="scientific">Pedobacter cryotolerans</name>
    <dbReference type="NCBI Taxonomy" id="2571270"/>
    <lineage>
        <taxon>Bacteria</taxon>
        <taxon>Pseudomonadati</taxon>
        <taxon>Bacteroidota</taxon>
        <taxon>Sphingobacteriia</taxon>
        <taxon>Sphingobacteriales</taxon>
        <taxon>Sphingobacteriaceae</taxon>
        <taxon>Pedobacter</taxon>
    </lineage>
</organism>
<dbReference type="Proteomes" id="UP000310477">
    <property type="component" value="Unassembled WGS sequence"/>
</dbReference>
<evidence type="ECO:0000313" key="2">
    <source>
        <dbReference type="Proteomes" id="UP000310477"/>
    </source>
</evidence>
<gene>
    <name evidence="1" type="ORF">FA045_15610</name>
</gene>
<comment type="caution">
    <text evidence="1">The sequence shown here is derived from an EMBL/GenBank/DDBJ whole genome shotgun (WGS) entry which is preliminary data.</text>
</comment>
<dbReference type="OrthoDB" id="637392at2"/>
<name>A0A4U1BZU9_9SPHI</name>
<dbReference type="PROSITE" id="PS51257">
    <property type="entry name" value="PROKAR_LIPOPROTEIN"/>
    <property type="match status" value="1"/>
</dbReference>
<dbReference type="EMBL" id="SWBO01000010">
    <property type="protein sequence ID" value="TKB98083.1"/>
    <property type="molecule type" value="Genomic_DNA"/>
</dbReference>
<evidence type="ECO:0008006" key="3">
    <source>
        <dbReference type="Google" id="ProtNLM"/>
    </source>
</evidence>
<evidence type="ECO:0000313" key="1">
    <source>
        <dbReference type="EMBL" id="TKB98083.1"/>
    </source>
</evidence>
<sequence>MKSWLGFVVVILFSACNAEVKDKTSDRKIADTESVGSIRLNTKDGIIDTVLLNNVDTAFIVKPKPIEDDMGDKRKEYIIYVYFSDRSLPVLKHKDAIGADLFLAEDLDGDNKPELLLRPEWFSSCWASLNLYSIKNKNWKLIKKGSMYFCSDQYPLSKRIIKTAKGFAMLTDSLTDDKFITLKKEIKF</sequence>
<reference evidence="1 2" key="1">
    <citation type="submission" date="2019-04" db="EMBL/GenBank/DDBJ databases">
        <title>Pedobacter sp. AR-2-6 sp. nov., isolated from Arctic soil.</title>
        <authorList>
            <person name="Dahal R.H."/>
            <person name="Kim D.-U."/>
        </authorList>
    </citation>
    <scope>NUCLEOTIDE SEQUENCE [LARGE SCALE GENOMIC DNA]</scope>
    <source>
        <strain evidence="1 2">AR-2-6</strain>
    </source>
</reference>
<accession>A0A4U1BZU9</accession>
<keyword evidence="2" id="KW-1185">Reference proteome</keyword>
<proteinExistence type="predicted"/>